<evidence type="ECO:0000313" key="1">
    <source>
        <dbReference type="EMBL" id="RNA39064.1"/>
    </source>
</evidence>
<dbReference type="EMBL" id="REGN01000792">
    <property type="protein sequence ID" value="RNA39064.1"/>
    <property type="molecule type" value="Genomic_DNA"/>
</dbReference>
<comment type="caution">
    <text evidence="1">The sequence shown here is derived from an EMBL/GenBank/DDBJ whole genome shotgun (WGS) entry which is preliminary data.</text>
</comment>
<dbReference type="Proteomes" id="UP000276133">
    <property type="component" value="Unassembled WGS sequence"/>
</dbReference>
<accession>A0A3M7STB9</accession>
<sequence>MHPIRSFGIVISWVWTTDRAVDDTVELPVDGTATVGFTVLINSDSLSSYRKNEQLDGPNKRGRRRRRYLANRSNLDQFGYFTSRDRNCILTLNLIGLTMGEHNRCSDWLSVGTGPRLHSIIESCLPLRVTARSVDPGSISLAT</sequence>
<proteinExistence type="predicted"/>
<name>A0A3M7STB9_BRAPC</name>
<organism evidence="1 2">
    <name type="scientific">Brachionus plicatilis</name>
    <name type="common">Marine rotifer</name>
    <name type="synonym">Brachionus muelleri</name>
    <dbReference type="NCBI Taxonomy" id="10195"/>
    <lineage>
        <taxon>Eukaryota</taxon>
        <taxon>Metazoa</taxon>
        <taxon>Spiralia</taxon>
        <taxon>Gnathifera</taxon>
        <taxon>Rotifera</taxon>
        <taxon>Eurotatoria</taxon>
        <taxon>Monogononta</taxon>
        <taxon>Pseudotrocha</taxon>
        <taxon>Ploima</taxon>
        <taxon>Brachionidae</taxon>
        <taxon>Brachionus</taxon>
    </lineage>
</organism>
<protein>
    <submittedName>
        <fullName evidence="1">Uncharacterized protein</fullName>
    </submittedName>
</protein>
<reference evidence="1 2" key="1">
    <citation type="journal article" date="2018" name="Sci. Rep.">
        <title>Genomic signatures of local adaptation to the degree of environmental predictability in rotifers.</title>
        <authorList>
            <person name="Franch-Gras L."/>
            <person name="Hahn C."/>
            <person name="Garcia-Roger E.M."/>
            <person name="Carmona M.J."/>
            <person name="Serra M."/>
            <person name="Gomez A."/>
        </authorList>
    </citation>
    <scope>NUCLEOTIDE SEQUENCE [LARGE SCALE GENOMIC DNA]</scope>
    <source>
        <strain evidence="1">HYR1</strain>
    </source>
</reference>
<evidence type="ECO:0000313" key="2">
    <source>
        <dbReference type="Proteomes" id="UP000276133"/>
    </source>
</evidence>
<gene>
    <name evidence="1" type="ORF">BpHYR1_012760</name>
</gene>
<keyword evidence="2" id="KW-1185">Reference proteome</keyword>
<dbReference type="AlphaFoldDB" id="A0A3M7STB9"/>